<dbReference type="Proteomes" id="UP000663879">
    <property type="component" value="Unassembled WGS sequence"/>
</dbReference>
<keyword evidence="2" id="KW-1185">Reference proteome</keyword>
<proteinExistence type="predicted"/>
<gene>
    <name evidence="1" type="ORF">OXX778_LOCUS12224</name>
</gene>
<protein>
    <submittedName>
        <fullName evidence="1">Uncharacterized protein</fullName>
    </submittedName>
</protein>
<dbReference type="EMBL" id="CAJNOC010002183">
    <property type="protein sequence ID" value="CAF0917486.1"/>
    <property type="molecule type" value="Genomic_DNA"/>
</dbReference>
<organism evidence="1 2">
    <name type="scientific">Brachionus calyciflorus</name>
    <dbReference type="NCBI Taxonomy" id="104777"/>
    <lineage>
        <taxon>Eukaryota</taxon>
        <taxon>Metazoa</taxon>
        <taxon>Spiralia</taxon>
        <taxon>Gnathifera</taxon>
        <taxon>Rotifera</taxon>
        <taxon>Eurotatoria</taxon>
        <taxon>Monogononta</taxon>
        <taxon>Pseudotrocha</taxon>
        <taxon>Ploima</taxon>
        <taxon>Brachionidae</taxon>
        <taxon>Brachionus</taxon>
    </lineage>
</organism>
<reference evidence="1" key="1">
    <citation type="submission" date="2021-02" db="EMBL/GenBank/DDBJ databases">
        <authorList>
            <person name="Nowell W R."/>
        </authorList>
    </citation>
    <scope>NUCLEOTIDE SEQUENCE</scope>
    <source>
        <strain evidence="1">Ploen Becks lab</strain>
    </source>
</reference>
<comment type="caution">
    <text evidence="1">The sequence shown here is derived from an EMBL/GenBank/DDBJ whole genome shotgun (WGS) entry which is preliminary data.</text>
</comment>
<name>A0A814AQC1_9BILA</name>
<evidence type="ECO:0000313" key="2">
    <source>
        <dbReference type="Proteomes" id="UP000663879"/>
    </source>
</evidence>
<dbReference type="AlphaFoldDB" id="A0A814AQC1"/>
<evidence type="ECO:0000313" key="1">
    <source>
        <dbReference type="EMBL" id="CAF0917486.1"/>
    </source>
</evidence>
<sequence>MNVDTYSKSFINDYYKNSKSKLSLDEIRKTRESIYKVIDDQFYYQLPAQIENSKSCENLKSKWEKSHENFISETINNFL</sequence>
<accession>A0A814AQC1</accession>